<accession>A0A0R2FH46</accession>
<feature type="transmembrane region" description="Helical" evidence="6">
    <location>
        <begin position="645"/>
        <end position="667"/>
    </location>
</feature>
<keyword evidence="2" id="KW-1003">Cell membrane</keyword>
<evidence type="ECO:0000256" key="3">
    <source>
        <dbReference type="ARBA" id="ARBA00022692"/>
    </source>
</evidence>
<organism evidence="8 9">
    <name type="scientific">Secundilactobacillus similis DSM 23365 = JCM 2765</name>
    <dbReference type="NCBI Taxonomy" id="1423804"/>
    <lineage>
        <taxon>Bacteria</taxon>
        <taxon>Bacillati</taxon>
        <taxon>Bacillota</taxon>
        <taxon>Bacilli</taxon>
        <taxon>Lactobacillales</taxon>
        <taxon>Lactobacillaceae</taxon>
        <taxon>Secundilactobacillus</taxon>
    </lineage>
</organism>
<dbReference type="EMBL" id="AYZM01000001">
    <property type="protein sequence ID" value="KRN27046.1"/>
    <property type="molecule type" value="Genomic_DNA"/>
</dbReference>
<reference evidence="8 9" key="1">
    <citation type="journal article" date="2015" name="Genome Announc.">
        <title>Expanding the biotechnology potential of lactobacilli through comparative genomics of 213 strains and associated genera.</title>
        <authorList>
            <person name="Sun Z."/>
            <person name="Harris H.M."/>
            <person name="McCann A."/>
            <person name="Guo C."/>
            <person name="Argimon S."/>
            <person name="Zhang W."/>
            <person name="Yang X."/>
            <person name="Jeffery I.B."/>
            <person name="Cooney J.C."/>
            <person name="Kagawa T.F."/>
            <person name="Liu W."/>
            <person name="Song Y."/>
            <person name="Salvetti E."/>
            <person name="Wrobel A."/>
            <person name="Rasinkangas P."/>
            <person name="Parkhill J."/>
            <person name="Rea M.C."/>
            <person name="O'Sullivan O."/>
            <person name="Ritari J."/>
            <person name="Douillard F.P."/>
            <person name="Paul Ross R."/>
            <person name="Yang R."/>
            <person name="Briner A.E."/>
            <person name="Felis G.E."/>
            <person name="de Vos W.M."/>
            <person name="Barrangou R."/>
            <person name="Klaenhammer T.R."/>
            <person name="Caufield P.W."/>
            <person name="Cui Y."/>
            <person name="Zhang H."/>
            <person name="O'Toole P.W."/>
        </authorList>
    </citation>
    <scope>NUCLEOTIDE SEQUENCE [LARGE SCALE GENOMIC DNA]</scope>
    <source>
        <strain evidence="8 9">DSM 23365</strain>
    </source>
</reference>
<sequence length="682" mass="76376">MAVVITGLMSFTMVARAQSYTQPFQNQTTTLMGKSVQANMYFVKMGYWRLKTATLNLNFQLSQLSDRQTSDVTVTLNGVAVASFRPQATTGLQTKQLNIPTRLIAGTNNLQVRGQLLNQVDKQRVTVAPTPANWLTIDQRSNVNFEYDIAPAESKINSFYEHFTGTDTIVDQQAVMAIPDQPSQAELTASLYALAGQSRLITTEDEQLPVVQLTDSKVKRAHYQMLIARYHRLPKVVRERIDVKKMQGGALIQTLKLEGHQLLVVTAKTDQLLIKAAKFVANQELMRETSQAAKRVTGGTPTYTSTLQYDGSYQLTPTDDQLTGTDHQEKAYFVSLPTDRTNANGSTIHLKFRYSKNLNFKQSLVTIKVNGQPIGSRRLSVARADNDELTVKLPPNKSLSNAFTIQVGFDLMLPGQDNDRAVSQTPWATVLSGSQAFIKSQPNRDLLFDNYPSTFIKNRTFNHVVVVAPQTMAPADFATLTNLFNLMGNFVQQNTGTIQVYRHQPSRAVLKTSSVIAFGTPAQNNLIKQLNSQLYFQFNRQFTGFRSNEKLSLESRYAQNVGTAQLIRSPYNAQRALLVVTASKPTDVYRASTQINLQRNVQQYRDADAILVDRDNHHFSYRFKKNKALRQTMPVPRLIQTHSQLLLFLAAGLGCFVILGGAVILILRKNGFLKREAKHDAR</sequence>
<evidence type="ECO:0000256" key="7">
    <source>
        <dbReference type="SAM" id="SignalP"/>
    </source>
</evidence>
<feature type="chain" id="PRO_5006416987" evidence="7">
    <location>
        <begin position="18"/>
        <end position="682"/>
    </location>
</feature>
<gene>
    <name evidence="8" type="ORF">FD14_GL000685</name>
</gene>
<comment type="caution">
    <text evidence="8">The sequence shown here is derived from an EMBL/GenBank/DDBJ whole genome shotgun (WGS) entry which is preliminary data.</text>
</comment>
<dbReference type="Gene3D" id="2.60.120.260">
    <property type="entry name" value="Galactose-binding domain-like"/>
    <property type="match status" value="2"/>
</dbReference>
<dbReference type="PATRIC" id="fig|1423804.4.peg.735"/>
<dbReference type="GO" id="GO:0006011">
    <property type="term" value="P:UDP-alpha-D-glucose metabolic process"/>
    <property type="evidence" value="ECO:0007669"/>
    <property type="project" value="InterPro"/>
</dbReference>
<proteinExistence type="predicted"/>
<evidence type="ECO:0000256" key="4">
    <source>
        <dbReference type="ARBA" id="ARBA00022989"/>
    </source>
</evidence>
<comment type="subcellular location">
    <subcellularLocation>
        <location evidence="1">Cell membrane</location>
        <topology evidence="1">Single-pass membrane protein</topology>
    </subcellularLocation>
</comment>
<evidence type="ECO:0000256" key="2">
    <source>
        <dbReference type="ARBA" id="ARBA00022475"/>
    </source>
</evidence>
<keyword evidence="5 6" id="KW-0472">Membrane</keyword>
<dbReference type="GO" id="GO:0005886">
    <property type="term" value="C:plasma membrane"/>
    <property type="evidence" value="ECO:0007669"/>
    <property type="project" value="UniProtKB-SubCell"/>
</dbReference>
<feature type="signal peptide" evidence="7">
    <location>
        <begin position="1"/>
        <end position="17"/>
    </location>
</feature>
<name>A0A0R2FH46_9LACO</name>
<keyword evidence="4 6" id="KW-1133">Transmembrane helix</keyword>
<evidence type="ECO:0000313" key="9">
    <source>
        <dbReference type="Proteomes" id="UP000051442"/>
    </source>
</evidence>
<evidence type="ECO:0000256" key="6">
    <source>
        <dbReference type="SAM" id="Phobius"/>
    </source>
</evidence>
<dbReference type="AlphaFoldDB" id="A0A0R2FH46"/>
<keyword evidence="9" id="KW-1185">Reference proteome</keyword>
<dbReference type="InterPro" id="IPR018513">
    <property type="entry name" value="Cell_synthase_bac"/>
</dbReference>
<evidence type="ECO:0000256" key="5">
    <source>
        <dbReference type="ARBA" id="ARBA00023136"/>
    </source>
</evidence>
<protein>
    <submittedName>
        <fullName evidence="8">Cellulose synthase catalytic subunit</fullName>
    </submittedName>
</protein>
<dbReference type="Proteomes" id="UP000051442">
    <property type="component" value="Unassembled WGS sequence"/>
</dbReference>
<keyword evidence="7" id="KW-0732">Signal</keyword>
<evidence type="ECO:0000256" key="1">
    <source>
        <dbReference type="ARBA" id="ARBA00004162"/>
    </source>
</evidence>
<dbReference type="STRING" id="1423804.FD14_GL000685"/>
<evidence type="ECO:0000313" key="8">
    <source>
        <dbReference type="EMBL" id="KRN27046.1"/>
    </source>
</evidence>
<dbReference type="Pfam" id="PF03170">
    <property type="entry name" value="BcsB"/>
    <property type="match status" value="1"/>
</dbReference>
<dbReference type="PANTHER" id="PTHR39083:SF1">
    <property type="entry name" value="CYCLIC DI-GMP-BINDING PROTEIN"/>
    <property type="match status" value="1"/>
</dbReference>
<dbReference type="PANTHER" id="PTHR39083">
    <property type="entry name" value="CYCLIC DI-GMP-BINDING PROTEIN"/>
    <property type="match status" value="1"/>
</dbReference>
<keyword evidence="3 6" id="KW-0812">Transmembrane</keyword>